<keyword evidence="2" id="KW-1133">Transmembrane helix</keyword>
<reference evidence="3" key="1">
    <citation type="submission" date="2020-06" db="EMBL/GenBank/DDBJ databases">
        <authorList>
            <consortium name="Plant Systems Biology data submission"/>
        </authorList>
    </citation>
    <scope>NUCLEOTIDE SEQUENCE</scope>
    <source>
        <strain evidence="3">D6</strain>
    </source>
</reference>
<keyword evidence="2" id="KW-0472">Membrane</keyword>
<dbReference type="Proteomes" id="UP001153069">
    <property type="component" value="Unassembled WGS sequence"/>
</dbReference>
<name>A0A9N8E101_9STRA</name>
<evidence type="ECO:0000256" key="1">
    <source>
        <dbReference type="SAM" id="MobiDB-lite"/>
    </source>
</evidence>
<keyword evidence="4" id="KW-1185">Reference proteome</keyword>
<accession>A0A9N8E101</accession>
<protein>
    <submittedName>
        <fullName evidence="3">Uncharacterized protein</fullName>
    </submittedName>
</protein>
<feature type="compositionally biased region" description="Polar residues" evidence="1">
    <location>
        <begin position="334"/>
        <end position="347"/>
    </location>
</feature>
<feature type="region of interest" description="Disordered" evidence="1">
    <location>
        <begin position="365"/>
        <end position="399"/>
    </location>
</feature>
<dbReference type="EMBL" id="CAICTM010000514">
    <property type="protein sequence ID" value="CAB9512034.1"/>
    <property type="molecule type" value="Genomic_DNA"/>
</dbReference>
<proteinExistence type="predicted"/>
<sequence length="543" mass="58847">MNIVAEIPEVARARFVPEELGDNMTEISSSAAANGLLVNDMIPEGYRQPSPFDEDDYSTATEEGLRGSSASSCTSTGSVGKETFPESKFCDLKPSAPLFAPQPIKGLLTSSGGMPPNFQPYESFYNVPVGTGNIEDTKGVLALVTLPTPNQHDDNDDNATLHFNGVHPAVDEERPLNHVPSAPAESQKQPASTSFRVSSSSVQEQGYPQHPEGGCSITASGYAPAGSVTKEIFPGQEFGDSKPPPKVIAPQSIKGILKNSVSIPPNFQQYYNNEGLPMGTGNIQEKGALDLATLPPMNHDEDSDNNATLHFNGVHTAMDEEMPLNDVPPPAAESQKQPASYSVSADSRPSRLLRLVQQLVATDSDFDKSDWETSTELEPQPQQQQQQQETDDEDPAFEPTKTEIRQLRREISMRSKDLWVGSITADLNVVETSGTPEVLMKTASNADIIQNKVNDQQEQQAQTNKPMTRADCRKALITLAILLVLFAIWITVGLVMTNKGDDVTEETLSPTWDAEAEEEFNMNTTTTMSPTALISAAAEVLEP</sequence>
<comment type="caution">
    <text evidence="3">The sequence shown here is derived from an EMBL/GenBank/DDBJ whole genome shotgun (WGS) entry which is preliminary data.</text>
</comment>
<dbReference type="AlphaFoldDB" id="A0A9N8E101"/>
<feature type="region of interest" description="Disordered" evidence="1">
    <location>
        <begin position="44"/>
        <end position="80"/>
    </location>
</feature>
<evidence type="ECO:0000313" key="4">
    <source>
        <dbReference type="Proteomes" id="UP001153069"/>
    </source>
</evidence>
<evidence type="ECO:0000256" key="2">
    <source>
        <dbReference type="SAM" id="Phobius"/>
    </source>
</evidence>
<keyword evidence="2" id="KW-0812">Transmembrane</keyword>
<evidence type="ECO:0000313" key="3">
    <source>
        <dbReference type="EMBL" id="CAB9512034.1"/>
    </source>
</evidence>
<gene>
    <name evidence="3" type="ORF">SEMRO_515_G158230.1</name>
</gene>
<organism evidence="3 4">
    <name type="scientific">Seminavis robusta</name>
    <dbReference type="NCBI Taxonomy" id="568900"/>
    <lineage>
        <taxon>Eukaryota</taxon>
        <taxon>Sar</taxon>
        <taxon>Stramenopiles</taxon>
        <taxon>Ochrophyta</taxon>
        <taxon>Bacillariophyta</taxon>
        <taxon>Bacillariophyceae</taxon>
        <taxon>Bacillariophycidae</taxon>
        <taxon>Naviculales</taxon>
        <taxon>Naviculaceae</taxon>
        <taxon>Seminavis</taxon>
    </lineage>
</organism>
<feature type="compositionally biased region" description="Low complexity" evidence="1">
    <location>
        <begin position="378"/>
        <end position="388"/>
    </location>
</feature>
<feature type="compositionally biased region" description="Low complexity" evidence="1">
    <location>
        <begin position="192"/>
        <end position="201"/>
    </location>
</feature>
<feature type="region of interest" description="Disordered" evidence="1">
    <location>
        <begin position="320"/>
        <end position="348"/>
    </location>
</feature>
<feature type="transmembrane region" description="Helical" evidence="2">
    <location>
        <begin position="475"/>
        <end position="496"/>
    </location>
</feature>
<feature type="region of interest" description="Disordered" evidence="1">
    <location>
        <begin position="173"/>
        <end position="210"/>
    </location>
</feature>
<feature type="compositionally biased region" description="Low complexity" evidence="1">
    <location>
        <begin position="67"/>
        <end position="78"/>
    </location>
</feature>